<evidence type="ECO:0000256" key="10">
    <source>
        <dbReference type="RuleBase" id="RU364103"/>
    </source>
</evidence>
<evidence type="ECO:0000256" key="4">
    <source>
        <dbReference type="ARBA" id="ARBA00022475"/>
    </source>
</evidence>
<dbReference type="RefSeq" id="WP_068556288.1">
    <property type="nucleotide sequence ID" value="NZ_LOEE01000034.1"/>
</dbReference>
<sequence>MTEYIIETKDLEFVYPDGTYALRKLTISIQKGKKIAIVGANGAGKTTLFLNLNGVYKPTGGKVYFEGKEMIYNKKDILALKRNIGIVFQDANAQLFSASVFQEVSFGPMNLGLPKEEVRKRVEDALAKTGIAHLKKKPIHFLSGGQKKRVSIADILAMDPKVIFLDEPTAFVDPKTSSELMAFFDVLNKEGKTIVLSTHDMDKVYPWADYVFVMKEGAVIAEGIPQDIFRDDEVLKRADLEKPWMIAAYEEIIKRKPYLSKEEVPKTKEALFQLMTK</sequence>
<name>A0A140L4F5_9FIRM</name>
<accession>A0A140L4F5</accession>
<dbReference type="PANTHER" id="PTHR43553:SF24">
    <property type="entry name" value="ENERGY-COUPLING FACTOR TRANSPORTER ATP-BINDING PROTEIN ECFA1"/>
    <property type="match status" value="1"/>
</dbReference>
<dbReference type="InterPro" id="IPR050095">
    <property type="entry name" value="ECF_ABC_transporter_ATP-bd"/>
</dbReference>
<dbReference type="GO" id="GO:0005524">
    <property type="term" value="F:ATP binding"/>
    <property type="evidence" value="ECO:0007669"/>
    <property type="project" value="UniProtKB-UniRule"/>
</dbReference>
<keyword evidence="8 10" id="KW-0472">Membrane</keyword>
<reference evidence="12 13" key="1">
    <citation type="submission" date="2015-12" db="EMBL/GenBank/DDBJ databases">
        <title>Draft genome sequence of the thermoanaerobe Thermotalea metallivorans, an isolate from the runoff channel of the Great Artesian Basin, Australia.</title>
        <authorList>
            <person name="Patel B.K."/>
        </authorList>
    </citation>
    <scope>NUCLEOTIDE SEQUENCE [LARGE SCALE GENOMIC DNA]</scope>
    <source>
        <strain evidence="12 13">B2-1</strain>
    </source>
</reference>
<protein>
    <recommendedName>
        <fullName evidence="10">ABC transporter ATP-binding protein</fullName>
    </recommendedName>
</protein>
<dbReference type="Gene3D" id="3.40.50.300">
    <property type="entry name" value="P-loop containing nucleotide triphosphate hydrolases"/>
    <property type="match status" value="1"/>
</dbReference>
<dbReference type="InterPro" id="IPR003593">
    <property type="entry name" value="AAA+_ATPase"/>
</dbReference>
<evidence type="ECO:0000313" key="12">
    <source>
        <dbReference type="EMBL" id="KXG75430.1"/>
    </source>
</evidence>
<dbReference type="NCBIfam" id="TIGR01166">
    <property type="entry name" value="cbiO"/>
    <property type="match status" value="1"/>
</dbReference>
<evidence type="ECO:0000256" key="2">
    <source>
        <dbReference type="ARBA" id="ARBA00005417"/>
    </source>
</evidence>
<comment type="function">
    <text evidence="9">Probably part of an ABC transporter complex. Responsible for energy coupling to the transport system.</text>
</comment>
<evidence type="ECO:0000256" key="8">
    <source>
        <dbReference type="ARBA" id="ARBA00023136"/>
    </source>
</evidence>
<gene>
    <name evidence="12" type="primary">ecfA3</name>
    <name evidence="12" type="ORF">AN619_16940</name>
</gene>
<dbReference type="AlphaFoldDB" id="A0A140L4F5"/>
<comment type="caution">
    <text evidence="12">The sequence shown here is derived from an EMBL/GenBank/DDBJ whole genome shotgun (WGS) entry which is preliminary data.</text>
</comment>
<dbReference type="PROSITE" id="PS00211">
    <property type="entry name" value="ABC_TRANSPORTER_1"/>
    <property type="match status" value="1"/>
</dbReference>
<dbReference type="InterPro" id="IPR005876">
    <property type="entry name" value="Co_trans_ATP-bd"/>
</dbReference>
<dbReference type="Proteomes" id="UP000070456">
    <property type="component" value="Unassembled WGS sequence"/>
</dbReference>
<dbReference type="GO" id="GO:0016887">
    <property type="term" value="F:ATP hydrolysis activity"/>
    <property type="evidence" value="ECO:0007669"/>
    <property type="project" value="InterPro"/>
</dbReference>
<evidence type="ECO:0000256" key="3">
    <source>
        <dbReference type="ARBA" id="ARBA00022448"/>
    </source>
</evidence>
<organism evidence="12 13">
    <name type="scientific">Thermotalea metallivorans</name>
    <dbReference type="NCBI Taxonomy" id="520762"/>
    <lineage>
        <taxon>Bacteria</taxon>
        <taxon>Bacillati</taxon>
        <taxon>Bacillota</taxon>
        <taxon>Clostridia</taxon>
        <taxon>Peptostreptococcales</taxon>
        <taxon>Thermotaleaceae</taxon>
        <taxon>Thermotalea</taxon>
    </lineage>
</organism>
<dbReference type="InterPro" id="IPR003439">
    <property type="entry name" value="ABC_transporter-like_ATP-bd"/>
</dbReference>
<dbReference type="Pfam" id="PF00005">
    <property type="entry name" value="ABC_tran"/>
    <property type="match status" value="1"/>
</dbReference>
<comment type="subcellular location">
    <subcellularLocation>
        <location evidence="1 10">Cell membrane</location>
        <topology evidence="1 10">Peripheral membrane protein</topology>
    </subcellularLocation>
</comment>
<dbReference type="InterPro" id="IPR017871">
    <property type="entry name" value="ABC_transporter-like_CS"/>
</dbReference>
<evidence type="ECO:0000256" key="9">
    <source>
        <dbReference type="ARBA" id="ARBA00025157"/>
    </source>
</evidence>
<proteinExistence type="inferred from homology"/>
<dbReference type="FunFam" id="3.40.50.300:FF:000224">
    <property type="entry name" value="Energy-coupling factor transporter ATP-binding protein EcfA"/>
    <property type="match status" value="1"/>
</dbReference>
<evidence type="ECO:0000256" key="1">
    <source>
        <dbReference type="ARBA" id="ARBA00004202"/>
    </source>
</evidence>
<comment type="function">
    <text evidence="10">Part of an ABC transporter complex. Responsible for energy coupling to the transport system.</text>
</comment>
<dbReference type="SMART" id="SM00382">
    <property type="entry name" value="AAA"/>
    <property type="match status" value="1"/>
</dbReference>
<feature type="domain" description="ABC transporter" evidence="11">
    <location>
        <begin position="6"/>
        <end position="241"/>
    </location>
</feature>
<dbReference type="PANTHER" id="PTHR43553">
    <property type="entry name" value="HEAVY METAL TRANSPORTER"/>
    <property type="match status" value="1"/>
</dbReference>
<dbReference type="SUPFAM" id="SSF52540">
    <property type="entry name" value="P-loop containing nucleoside triphosphate hydrolases"/>
    <property type="match status" value="1"/>
</dbReference>
<dbReference type="PATRIC" id="fig|520762.4.peg.1880"/>
<keyword evidence="6 10" id="KW-0067">ATP-binding</keyword>
<evidence type="ECO:0000256" key="6">
    <source>
        <dbReference type="ARBA" id="ARBA00022840"/>
    </source>
</evidence>
<evidence type="ECO:0000259" key="11">
    <source>
        <dbReference type="PROSITE" id="PS50893"/>
    </source>
</evidence>
<evidence type="ECO:0000256" key="5">
    <source>
        <dbReference type="ARBA" id="ARBA00022741"/>
    </source>
</evidence>
<keyword evidence="13" id="KW-1185">Reference proteome</keyword>
<dbReference type="GO" id="GO:0042626">
    <property type="term" value="F:ATPase-coupled transmembrane transporter activity"/>
    <property type="evidence" value="ECO:0007669"/>
    <property type="project" value="TreeGrafter"/>
</dbReference>
<keyword evidence="3 10" id="KW-0813">Transport</keyword>
<dbReference type="CDD" id="cd03225">
    <property type="entry name" value="ABC_cobalt_CbiO_domain1"/>
    <property type="match status" value="1"/>
</dbReference>
<keyword evidence="4 10" id="KW-1003">Cell membrane</keyword>
<dbReference type="OrthoDB" id="9784332at2"/>
<dbReference type="PROSITE" id="PS50893">
    <property type="entry name" value="ABC_TRANSPORTER_2"/>
    <property type="match status" value="1"/>
</dbReference>
<comment type="similarity">
    <text evidence="2 10">Belongs to the ABC transporter superfamily.</text>
</comment>
<evidence type="ECO:0000256" key="7">
    <source>
        <dbReference type="ARBA" id="ARBA00022967"/>
    </source>
</evidence>
<dbReference type="GO" id="GO:0043190">
    <property type="term" value="C:ATP-binding cassette (ABC) transporter complex"/>
    <property type="evidence" value="ECO:0007669"/>
    <property type="project" value="TreeGrafter"/>
</dbReference>
<keyword evidence="7" id="KW-1278">Translocase</keyword>
<dbReference type="STRING" id="520762.AN619_16940"/>
<keyword evidence="12" id="KW-0378">Hydrolase</keyword>
<dbReference type="InterPro" id="IPR027417">
    <property type="entry name" value="P-loop_NTPase"/>
</dbReference>
<dbReference type="GO" id="GO:0006824">
    <property type="term" value="P:cobalt ion transport"/>
    <property type="evidence" value="ECO:0007669"/>
    <property type="project" value="InterPro"/>
</dbReference>
<dbReference type="InterPro" id="IPR015856">
    <property type="entry name" value="ABC_transpr_CbiO/EcfA_su"/>
</dbReference>
<keyword evidence="5 10" id="KW-0547">Nucleotide-binding</keyword>
<dbReference type="EMBL" id="LOEE01000034">
    <property type="protein sequence ID" value="KXG75430.1"/>
    <property type="molecule type" value="Genomic_DNA"/>
</dbReference>
<evidence type="ECO:0000313" key="13">
    <source>
        <dbReference type="Proteomes" id="UP000070456"/>
    </source>
</evidence>